<keyword evidence="3" id="KW-0444">Lipid biosynthesis</keyword>
<evidence type="ECO:0000256" key="10">
    <source>
        <dbReference type="ARBA" id="ARBA00023264"/>
    </source>
</evidence>
<feature type="region of interest" description="Disordered" evidence="12">
    <location>
        <begin position="295"/>
        <end position="345"/>
    </location>
</feature>
<organism evidence="14 15">
    <name type="scientific">Gordonia bronchialis (strain ATCC 25592 / DSM 43247 / BCRC 13721 / JCM 3198 / KCTC 3076 / NBRC 16047 / NCTC 10667)</name>
    <name type="common">Rhodococcus bronchialis</name>
    <dbReference type="NCBI Taxonomy" id="526226"/>
    <lineage>
        <taxon>Bacteria</taxon>
        <taxon>Bacillati</taxon>
        <taxon>Actinomycetota</taxon>
        <taxon>Actinomycetes</taxon>
        <taxon>Mycobacteriales</taxon>
        <taxon>Gordoniaceae</taxon>
        <taxon>Gordonia</taxon>
    </lineage>
</organism>
<feature type="compositionally biased region" description="Low complexity" evidence="12">
    <location>
        <begin position="321"/>
        <end position="335"/>
    </location>
</feature>
<evidence type="ECO:0000313" key="15">
    <source>
        <dbReference type="Proteomes" id="UP000001219"/>
    </source>
</evidence>
<keyword evidence="8 13" id="KW-0472">Membrane</keyword>
<dbReference type="PANTHER" id="PTHR14269">
    <property type="entry name" value="CDP-DIACYLGLYCEROL--GLYCEROL-3-PHOSPHATE 3-PHOSPHATIDYLTRANSFERASE-RELATED"/>
    <property type="match status" value="1"/>
</dbReference>
<comment type="similarity">
    <text evidence="2 11">Belongs to the CDP-alcohol phosphatidyltransferase class-I family.</text>
</comment>
<name>D0L2B3_GORB4</name>
<keyword evidence="6 13" id="KW-1133">Transmembrane helix</keyword>
<comment type="subcellular location">
    <subcellularLocation>
        <location evidence="1">Membrane</location>
        <topology evidence="1">Multi-pass membrane protein</topology>
    </subcellularLocation>
</comment>
<evidence type="ECO:0000256" key="1">
    <source>
        <dbReference type="ARBA" id="ARBA00004141"/>
    </source>
</evidence>
<feature type="region of interest" description="Disordered" evidence="12">
    <location>
        <begin position="1"/>
        <end position="32"/>
    </location>
</feature>
<evidence type="ECO:0000256" key="9">
    <source>
        <dbReference type="ARBA" id="ARBA00023209"/>
    </source>
</evidence>
<evidence type="ECO:0000256" key="2">
    <source>
        <dbReference type="ARBA" id="ARBA00010441"/>
    </source>
</evidence>
<keyword evidence="9" id="KW-0594">Phospholipid biosynthesis</keyword>
<feature type="compositionally biased region" description="Low complexity" evidence="12">
    <location>
        <begin position="1"/>
        <end position="16"/>
    </location>
</feature>
<dbReference type="KEGG" id="gbr:Gbro_0675"/>
<evidence type="ECO:0000256" key="12">
    <source>
        <dbReference type="SAM" id="MobiDB-lite"/>
    </source>
</evidence>
<keyword evidence="5 13" id="KW-0812">Transmembrane</keyword>
<dbReference type="AlphaFoldDB" id="D0L2B3"/>
<gene>
    <name evidence="14" type="ordered locus">Gbro_0675</name>
</gene>
<dbReference type="Proteomes" id="UP000001219">
    <property type="component" value="Chromosome"/>
</dbReference>
<dbReference type="EMBL" id="CP001802">
    <property type="protein sequence ID" value="ACY20000.1"/>
    <property type="molecule type" value="Genomic_DNA"/>
</dbReference>
<evidence type="ECO:0000256" key="8">
    <source>
        <dbReference type="ARBA" id="ARBA00023136"/>
    </source>
</evidence>
<evidence type="ECO:0000256" key="11">
    <source>
        <dbReference type="RuleBase" id="RU003750"/>
    </source>
</evidence>
<evidence type="ECO:0000256" key="6">
    <source>
        <dbReference type="ARBA" id="ARBA00022989"/>
    </source>
</evidence>
<protein>
    <submittedName>
        <fullName evidence="14">CDP-diacylglycerol--serineO-phosphatidyltransfer ase</fullName>
        <ecNumber evidence="14">2.7.8.8</ecNumber>
    </submittedName>
</protein>
<sequence>MKPDSTARSARIPTSRSARRTTRSTAATTPAERNRLRRQAAAGRMFVPSALTILAICAGLTAMRAATTGAVDVAMGLVVAAALLDGIDGRVARMMGATTRIGAEIDSLADAINFGVVPAMIVYFHLMNGQDLGWTLALIYCCAIVLRLARFNTLLDDDDAPAYTRDFFVGVPAPAAAICALLPIGLSQQFGDGWWTSLPAVGGWLVIVAFLAVSRIPTASLKAASVPPRALAAVLIVVAIGAALLLTFPYVLMMIAIAGYAVHIPFAWRSRRWVASRPEFWDDRPAERRAQRRAIRAVTGGRRRRPTLKKSQARLGLNRPAGTTAAGRTGTAQATDHPADDGPTA</sequence>
<dbReference type="GO" id="GO:0008654">
    <property type="term" value="P:phospholipid biosynthetic process"/>
    <property type="evidence" value="ECO:0007669"/>
    <property type="project" value="UniProtKB-KW"/>
</dbReference>
<feature type="transmembrane region" description="Helical" evidence="13">
    <location>
        <begin position="193"/>
        <end position="214"/>
    </location>
</feature>
<dbReference type="InterPro" id="IPR048254">
    <property type="entry name" value="CDP_ALCOHOL_P_TRANSF_CS"/>
</dbReference>
<feature type="transmembrane region" description="Helical" evidence="13">
    <location>
        <begin position="108"/>
        <end position="126"/>
    </location>
</feature>
<reference evidence="15" key="1">
    <citation type="submission" date="2009-10" db="EMBL/GenBank/DDBJ databases">
        <title>The complete chromosome of Gordonia bronchialis DSM 43247.</title>
        <authorList>
            <consortium name="US DOE Joint Genome Institute (JGI-PGF)"/>
            <person name="Lucas S."/>
            <person name="Copeland A."/>
            <person name="Lapidus A."/>
            <person name="Glavina del Rio T."/>
            <person name="Dalin E."/>
            <person name="Tice H."/>
            <person name="Bruce D."/>
            <person name="Goodwin L."/>
            <person name="Pitluck S."/>
            <person name="Kyrpides N."/>
            <person name="Mavromatis K."/>
            <person name="Ivanova N."/>
            <person name="Ovchinnikova G."/>
            <person name="Saunders E."/>
            <person name="Brettin T."/>
            <person name="Detter J.C."/>
            <person name="Han C."/>
            <person name="Larimer F."/>
            <person name="Land M."/>
            <person name="Hauser L."/>
            <person name="Markowitz V."/>
            <person name="Cheng J.-F."/>
            <person name="Hugenholtz P."/>
            <person name="Woyke T."/>
            <person name="Wu D."/>
            <person name="Jando M."/>
            <person name="Schneider S."/>
            <person name="Goeker M."/>
            <person name="Klenk H.-P."/>
            <person name="Eisen J.A."/>
        </authorList>
    </citation>
    <scope>NUCLEOTIDE SEQUENCE [LARGE SCALE GENOMIC DNA]</scope>
    <source>
        <strain evidence="15">ATCC 25592 / DSM 43247 / BCRC 13721 / JCM 3198 / KCTC 3076 / NBRC 16047 / NCTC 10667</strain>
    </source>
</reference>
<reference evidence="14 15" key="2">
    <citation type="journal article" date="2010" name="Stand. Genomic Sci.">
        <title>Complete genome sequence of Gordonia bronchialis type strain (3410).</title>
        <authorList>
            <person name="Ivanova N."/>
            <person name="Sikorski J."/>
            <person name="Jando M."/>
            <person name="Lapidus A."/>
            <person name="Nolan M."/>
            <person name="Lucas S."/>
            <person name="Del Rio T.G."/>
            <person name="Tice H."/>
            <person name="Copeland A."/>
            <person name="Cheng J.F."/>
            <person name="Chen F."/>
            <person name="Bruce D."/>
            <person name="Goodwin L."/>
            <person name="Pitluck S."/>
            <person name="Mavromatis K."/>
            <person name="Ovchinnikova G."/>
            <person name="Pati A."/>
            <person name="Chen A."/>
            <person name="Palaniappan K."/>
            <person name="Land M."/>
            <person name="Hauser L."/>
            <person name="Chang Y.J."/>
            <person name="Jeffries C.D."/>
            <person name="Chain P."/>
            <person name="Saunders E."/>
            <person name="Han C."/>
            <person name="Detter J.C."/>
            <person name="Brettin T."/>
            <person name="Rohde M."/>
            <person name="Goker M."/>
            <person name="Bristow J."/>
            <person name="Eisen J.A."/>
            <person name="Markowitz V."/>
            <person name="Hugenholtz P."/>
            <person name="Klenk H.P."/>
            <person name="Kyrpides N.C."/>
        </authorList>
    </citation>
    <scope>NUCLEOTIDE SEQUENCE [LARGE SCALE GENOMIC DNA]</scope>
    <source>
        <strain evidence="15">ATCC 25592 / DSM 43247 / BCRC 13721 / JCM 3198 / KCTC 3076 / NBRC 16047 / NCTC 10667</strain>
    </source>
</reference>
<keyword evidence="15" id="KW-1185">Reference proteome</keyword>
<dbReference type="GO" id="GO:0016020">
    <property type="term" value="C:membrane"/>
    <property type="evidence" value="ECO:0007669"/>
    <property type="project" value="UniProtKB-SubCell"/>
</dbReference>
<dbReference type="InterPro" id="IPR000462">
    <property type="entry name" value="CDP-OH_P_trans"/>
</dbReference>
<dbReference type="eggNOG" id="COG1183">
    <property type="taxonomic scope" value="Bacteria"/>
</dbReference>
<feature type="transmembrane region" description="Helical" evidence="13">
    <location>
        <begin position="69"/>
        <end position="87"/>
    </location>
</feature>
<evidence type="ECO:0000256" key="7">
    <source>
        <dbReference type="ARBA" id="ARBA00023098"/>
    </source>
</evidence>
<feature type="compositionally biased region" description="Basic residues" evidence="12">
    <location>
        <begin position="295"/>
        <end position="312"/>
    </location>
</feature>
<feature type="transmembrane region" description="Helical" evidence="13">
    <location>
        <begin position="45"/>
        <end position="63"/>
    </location>
</feature>
<evidence type="ECO:0000256" key="13">
    <source>
        <dbReference type="SAM" id="Phobius"/>
    </source>
</evidence>
<dbReference type="PANTHER" id="PTHR14269:SF61">
    <property type="entry name" value="CDP-DIACYLGLYCEROL--SERINE O-PHOSPHATIDYLTRANSFERASE"/>
    <property type="match status" value="1"/>
</dbReference>
<dbReference type="EC" id="2.7.8.8" evidence="14"/>
<dbReference type="PROSITE" id="PS00379">
    <property type="entry name" value="CDP_ALCOHOL_P_TRANSF"/>
    <property type="match status" value="1"/>
</dbReference>
<dbReference type="GO" id="GO:0003882">
    <property type="term" value="F:CDP-diacylglycerol-serine O-phosphatidyltransferase activity"/>
    <property type="evidence" value="ECO:0007669"/>
    <property type="project" value="UniProtKB-EC"/>
</dbReference>
<dbReference type="Pfam" id="PF01066">
    <property type="entry name" value="CDP-OH_P_transf"/>
    <property type="match status" value="1"/>
</dbReference>
<dbReference type="Gene3D" id="1.20.120.1760">
    <property type="match status" value="1"/>
</dbReference>
<evidence type="ECO:0000256" key="3">
    <source>
        <dbReference type="ARBA" id="ARBA00022516"/>
    </source>
</evidence>
<dbReference type="InterPro" id="IPR050324">
    <property type="entry name" value="CDP-alcohol_PTase-I"/>
</dbReference>
<keyword evidence="10" id="KW-1208">Phospholipid metabolism</keyword>
<keyword evidence="4 11" id="KW-0808">Transferase</keyword>
<dbReference type="STRING" id="526226.Gbro_0675"/>
<dbReference type="InterPro" id="IPR043130">
    <property type="entry name" value="CDP-OH_PTrfase_TM_dom"/>
</dbReference>
<accession>D0L2B3</accession>
<evidence type="ECO:0000256" key="4">
    <source>
        <dbReference type="ARBA" id="ARBA00022679"/>
    </source>
</evidence>
<evidence type="ECO:0000256" key="5">
    <source>
        <dbReference type="ARBA" id="ARBA00022692"/>
    </source>
</evidence>
<evidence type="ECO:0000313" key="14">
    <source>
        <dbReference type="EMBL" id="ACY20000.1"/>
    </source>
</evidence>
<dbReference type="HOGENOM" id="CLU_049944_1_1_11"/>
<keyword evidence="7" id="KW-0443">Lipid metabolism</keyword>
<feature type="transmembrane region" description="Helical" evidence="13">
    <location>
        <begin position="132"/>
        <end position="155"/>
    </location>
</feature>
<proteinExistence type="inferred from homology"/>
<feature type="transmembrane region" description="Helical" evidence="13">
    <location>
        <begin position="167"/>
        <end position="187"/>
    </location>
</feature>